<name>A0ABQ6C6G8_9BURK</name>
<dbReference type="EMBL" id="BSPB01000013">
    <property type="protein sequence ID" value="GLS14609.1"/>
    <property type="molecule type" value="Genomic_DNA"/>
</dbReference>
<accession>A0ABQ6C6G8</accession>
<evidence type="ECO:0000313" key="2">
    <source>
        <dbReference type="Proteomes" id="UP001156903"/>
    </source>
</evidence>
<dbReference type="Proteomes" id="UP001156903">
    <property type="component" value="Unassembled WGS sequence"/>
</dbReference>
<dbReference type="InterPro" id="IPR016181">
    <property type="entry name" value="Acyl_CoA_acyltransferase"/>
</dbReference>
<dbReference type="Gene3D" id="3.40.630.30">
    <property type="match status" value="1"/>
</dbReference>
<organism evidence="1 2">
    <name type="scientific">Hydrogenophaga electricum</name>
    <dbReference type="NCBI Taxonomy" id="1230953"/>
    <lineage>
        <taxon>Bacteria</taxon>
        <taxon>Pseudomonadati</taxon>
        <taxon>Pseudomonadota</taxon>
        <taxon>Betaproteobacteria</taxon>
        <taxon>Burkholderiales</taxon>
        <taxon>Comamonadaceae</taxon>
        <taxon>Hydrogenophaga</taxon>
    </lineage>
</organism>
<reference evidence="2" key="1">
    <citation type="journal article" date="2019" name="Int. J. Syst. Evol. Microbiol.">
        <title>The Global Catalogue of Microorganisms (GCM) 10K type strain sequencing project: providing services to taxonomists for standard genome sequencing and annotation.</title>
        <authorList>
            <consortium name="The Broad Institute Genomics Platform"/>
            <consortium name="The Broad Institute Genome Sequencing Center for Infectious Disease"/>
            <person name="Wu L."/>
            <person name="Ma J."/>
        </authorList>
    </citation>
    <scope>NUCLEOTIDE SEQUENCE [LARGE SCALE GENOMIC DNA]</scope>
    <source>
        <strain evidence="2">NBRC 109341</strain>
    </source>
</reference>
<dbReference type="SUPFAM" id="SSF55729">
    <property type="entry name" value="Acyl-CoA N-acyltransferases (Nat)"/>
    <property type="match status" value="1"/>
</dbReference>
<evidence type="ECO:0008006" key="3">
    <source>
        <dbReference type="Google" id="ProtNLM"/>
    </source>
</evidence>
<sequence>MWRSTLELVPLSAEDRRALAVHLLALDTDDRYARFGCTLGDAALRNWVRGISWPAQRWWGWRRRTGAGLLAALQLVPTAEPGAWELALSVQRPVRRLGLGTALLSAAVCRADTELHCLLGHHGHGALVAMGRRLGYGVQLSGQPPRVRLQVGTRGAPGEAEMGQG</sequence>
<proteinExistence type="predicted"/>
<protein>
    <recommendedName>
        <fullName evidence="3">N-acetyltransferase domain-containing protein</fullName>
    </recommendedName>
</protein>
<comment type="caution">
    <text evidence="1">The sequence shown here is derived from an EMBL/GenBank/DDBJ whole genome shotgun (WGS) entry which is preliminary data.</text>
</comment>
<keyword evidence="2" id="KW-1185">Reference proteome</keyword>
<gene>
    <name evidence="1" type="ORF">GCM10007935_20400</name>
</gene>
<evidence type="ECO:0000313" key="1">
    <source>
        <dbReference type="EMBL" id="GLS14609.1"/>
    </source>
</evidence>